<feature type="non-terminal residue" evidence="1">
    <location>
        <position position="88"/>
    </location>
</feature>
<proteinExistence type="predicted"/>
<organism evidence="1 2">
    <name type="scientific">Cinara cedri</name>
    <dbReference type="NCBI Taxonomy" id="506608"/>
    <lineage>
        <taxon>Eukaryota</taxon>
        <taxon>Metazoa</taxon>
        <taxon>Ecdysozoa</taxon>
        <taxon>Arthropoda</taxon>
        <taxon>Hexapoda</taxon>
        <taxon>Insecta</taxon>
        <taxon>Pterygota</taxon>
        <taxon>Neoptera</taxon>
        <taxon>Paraneoptera</taxon>
        <taxon>Hemiptera</taxon>
        <taxon>Sternorrhyncha</taxon>
        <taxon>Aphidomorpha</taxon>
        <taxon>Aphidoidea</taxon>
        <taxon>Aphididae</taxon>
        <taxon>Lachninae</taxon>
        <taxon>Cinara</taxon>
    </lineage>
</organism>
<dbReference type="Proteomes" id="UP000325440">
    <property type="component" value="Unassembled WGS sequence"/>
</dbReference>
<sequence>MTHMLKQQVEQRFGTLEKIQIDAEAKKLDQRFKKYGFFDNSSFSEGKKTIISRATIVNIRNLNNIQPVIPNQTSILGGDSIYNEFNEV</sequence>
<protein>
    <submittedName>
        <fullName evidence="1">Uncharacterized protein</fullName>
    </submittedName>
</protein>
<dbReference type="AlphaFoldDB" id="A0A5E4MAX0"/>
<gene>
    <name evidence="1" type="ORF">CINCED_3A003454</name>
</gene>
<keyword evidence="2" id="KW-1185">Reference proteome</keyword>
<name>A0A5E4MAX0_9HEMI</name>
<accession>A0A5E4MAX0</accession>
<dbReference type="EMBL" id="CABPRJ010000162">
    <property type="protein sequence ID" value="VVC27517.1"/>
    <property type="molecule type" value="Genomic_DNA"/>
</dbReference>
<reference evidence="1 2" key="1">
    <citation type="submission" date="2019-08" db="EMBL/GenBank/DDBJ databases">
        <authorList>
            <person name="Alioto T."/>
            <person name="Alioto T."/>
            <person name="Gomez Garrido J."/>
        </authorList>
    </citation>
    <scope>NUCLEOTIDE SEQUENCE [LARGE SCALE GENOMIC DNA]</scope>
</reference>
<evidence type="ECO:0000313" key="1">
    <source>
        <dbReference type="EMBL" id="VVC27517.1"/>
    </source>
</evidence>
<evidence type="ECO:0000313" key="2">
    <source>
        <dbReference type="Proteomes" id="UP000325440"/>
    </source>
</evidence>